<evidence type="ECO:0000313" key="12">
    <source>
        <dbReference type="Proteomes" id="UP000275394"/>
    </source>
</evidence>
<dbReference type="RefSeq" id="WP_123710683.1">
    <property type="nucleotide sequence ID" value="NZ_RKHR01000003.1"/>
</dbReference>
<dbReference type="OrthoDB" id="5288740at2"/>
<dbReference type="SUPFAM" id="SSF53187">
    <property type="entry name" value="Zn-dependent exopeptidases"/>
    <property type="match status" value="1"/>
</dbReference>
<dbReference type="GO" id="GO:0008237">
    <property type="term" value="F:metallopeptidase activity"/>
    <property type="evidence" value="ECO:0007669"/>
    <property type="project" value="UniProtKB-KW"/>
</dbReference>
<comment type="similarity">
    <text evidence="2 9">Belongs to the peptidase M18 family.</text>
</comment>
<dbReference type="EC" id="3.4.11.-" evidence="10"/>
<evidence type="ECO:0000256" key="2">
    <source>
        <dbReference type="ARBA" id="ARBA00008290"/>
    </source>
</evidence>
<dbReference type="InterPro" id="IPR023358">
    <property type="entry name" value="Peptidase_M18_dom2"/>
</dbReference>
<evidence type="ECO:0000256" key="1">
    <source>
        <dbReference type="ARBA" id="ARBA00001947"/>
    </source>
</evidence>
<dbReference type="NCBIfam" id="NF002759">
    <property type="entry name" value="PRK02813.1"/>
    <property type="match status" value="1"/>
</dbReference>
<keyword evidence="6 9" id="KW-0378">Hydrolase</keyword>
<dbReference type="GO" id="GO:0008270">
    <property type="term" value="F:zinc ion binding"/>
    <property type="evidence" value="ECO:0007669"/>
    <property type="project" value="InterPro"/>
</dbReference>
<keyword evidence="8 9" id="KW-0482">Metalloprotease</keyword>
<dbReference type="FunFam" id="2.30.250.10:FF:000003">
    <property type="entry name" value="Probable M18 family aminopeptidase 2"/>
    <property type="match status" value="1"/>
</dbReference>
<keyword evidence="5 9" id="KW-0479">Metal-binding</keyword>
<comment type="cofactor">
    <cofactor evidence="1 10">
        <name>Zn(2+)</name>
        <dbReference type="ChEBI" id="CHEBI:29105"/>
    </cofactor>
</comment>
<evidence type="ECO:0000313" key="11">
    <source>
        <dbReference type="EMBL" id="ROS04701.1"/>
    </source>
</evidence>
<dbReference type="Proteomes" id="UP000275394">
    <property type="component" value="Unassembled WGS sequence"/>
</dbReference>
<evidence type="ECO:0000256" key="4">
    <source>
        <dbReference type="ARBA" id="ARBA00022670"/>
    </source>
</evidence>
<dbReference type="PANTHER" id="PTHR28570:SF3">
    <property type="entry name" value="ASPARTYL AMINOPEPTIDASE"/>
    <property type="match status" value="1"/>
</dbReference>
<evidence type="ECO:0000256" key="7">
    <source>
        <dbReference type="ARBA" id="ARBA00022833"/>
    </source>
</evidence>
<reference evidence="11 12" key="1">
    <citation type="submission" date="2018-11" db="EMBL/GenBank/DDBJ databases">
        <title>Genomic Encyclopedia of Type Strains, Phase IV (KMG-IV): sequencing the most valuable type-strain genomes for metagenomic binning, comparative biology and taxonomic classification.</title>
        <authorList>
            <person name="Goeker M."/>
        </authorList>
    </citation>
    <scope>NUCLEOTIDE SEQUENCE [LARGE SCALE GENOMIC DNA]</scope>
    <source>
        <strain evidence="11 12">DSM 100316</strain>
    </source>
</reference>
<dbReference type="Pfam" id="PF02127">
    <property type="entry name" value="Peptidase_M18"/>
    <property type="match status" value="1"/>
</dbReference>
<evidence type="ECO:0000256" key="9">
    <source>
        <dbReference type="RuleBase" id="RU004386"/>
    </source>
</evidence>
<dbReference type="PANTHER" id="PTHR28570">
    <property type="entry name" value="ASPARTYL AMINOPEPTIDASE"/>
    <property type="match status" value="1"/>
</dbReference>
<dbReference type="GO" id="GO:0006508">
    <property type="term" value="P:proteolysis"/>
    <property type="evidence" value="ECO:0007669"/>
    <property type="project" value="UniProtKB-KW"/>
</dbReference>
<dbReference type="GO" id="GO:0005737">
    <property type="term" value="C:cytoplasm"/>
    <property type="evidence" value="ECO:0007669"/>
    <property type="project" value="UniProtKB-ARBA"/>
</dbReference>
<protein>
    <recommendedName>
        <fullName evidence="10">M18 family aminopeptidase</fullName>
        <ecNumber evidence="10">3.4.11.-</ecNumber>
    </recommendedName>
</protein>
<dbReference type="InterPro" id="IPR001948">
    <property type="entry name" value="Peptidase_M18"/>
</dbReference>
<name>A0A3N2DXZ0_9GAMM</name>
<keyword evidence="3 9" id="KW-0031">Aminopeptidase</keyword>
<dbReference type="Gene3D" id="2.30.250.10">
    <property type="entry name" value="Aminopeptidase i, Domain 2"/>
    <property type="match status" value="1"/>
</dbReference>
<dbReference type="AlphaFoldDB" id="A0A3N2DXZ0"/>
<dbReference type="EMBL" id="RKHR01000003">
    <property type="protein sequence ID" value="ROS04701.1"/>
    <property type="molecule type" value="Genomic_DNA"/>
</dbReference>
<dbReference type="PRINTS" id="PR00932">
    <property type="entry name" value="AMINO1PTASE"/>
</dbReference>
<dbReference type="GO" id="GO:0004177">
    <property type="term" value="F:aminopeptidase activity"/>
    <property type="evidence" value="ECO:0007669"/>
    <property type="project" value="UniProtKB-KW"/>
</dbReference>
<keyword evidence="7 9" id="KW-0862">Zinc</keyword>
<dbReference type="SUPFAM" id="SSF101821">
    <property type="entry name" value="Aminopeptidase/glucanase lid domain"/>
    <property type="match status" value="1"/>
</dbReference>
<keyword evidence="4 9" id="KW-0645">Protease</keyword>
<comment type="caution">
    <text evidence="11">The sequence shown here is derived from an EMBL/GenBank/DDBJ whole genome shotgun (WGS) entry which is preliminary data.</text>
</comment>
<organism evidence="11 12">
    <name type="scientific">Sinobacterium caligoides</name>
    <dbReference type="NCBI Taxonomy" id="933926"/>
    <lineage>
        <taxon>Bacteria</taxon>
        <taxon>Pseudomonadati</taxon>
        <taxon>Pseudomonadota</taxon>
        <taxon>Gammaproteobacteria</taxon>
        <taxon>Cellvibrionales</taxon>
        <taxon>Spongiibacteraceae</taxon>
        <taxon>Sinobacterium</taxon>
    </lineage>
</organism>
<evidence type="ECO:0000256" key="10">
    <source>
        <dbReference type="RuleBase" id="RU004387"/>
    </source>
</evidence>
<dbReference type="CDD" id="cd05658">
    <property type="entry name" value="M18_DAP"/>
    <property type="match status" value="1"/>
</dbReference>
<gene>
    <name evidence="11" type="ORF">EDC56_0214</name>
</gene>
<evidence type="ECO:0000256" key="6">
    <source>
        <dbReference type="ARBA" id="ARBA00022801"/>
    </source>
</evidence>
<evidence type="ECO:0000256" key="3">
    <source>
        <dbReference type="ARBA" id="ARBA00022438"/>
    </source>
</evidence>
<sequence>MTQQQFNDGLLEFIDSSVTPFQAVTTMVDALVAAGFNRLDEGDSWQLERGRGYYITRNDSSIIAFRYGNKSELVHGVRMVGAHTDSPCLRVKPNPDLRKHGYLQLGVEVYGGALLNPWFDRDLSLAGRASLTNSEGRLISVMVDFKRAIAVIPSLAIHLDRDANSKRTVNKQTDIPPVLALIEEDDDLNFDGILSQQVELDNPGVKVGKILDWELSFYDTQPAAITGLKQQFVSAARLDNLLSCYTGLQSLLGAGEEVTSLLVCNDHEEVGSNSAAGAQGPMLKHLLQRLFPKPEDFARVIERSMMISADNAHAIHPNYSDKHDGNHGPKINAGPVIKINTNQRYATNSETAALYRHLSDQVGVPVQSFVVRSDMGCGSTIGPITATELGVRTMDIGVPTFGMHSIREMGGVEDAFGLSRVCKAFFDTENLPWC</sequence>
<accession>A0A3N2DXZ0</accession>
<dbReference type="Gene3D" id="3.40.630.10">
    <property type="entry name" value="Zn peptidases"/>
    <property type="match status" value="1"/>
</dbReference>
<keyword evidence="12" id="KW-1185">Reference proteome</keyword>
<evidence type="ECO:0000256" key="5">
    <source>
        <dbReference type="ARBA" id="ARBA00022723"/>
    </source>
</evidence>
<evidence type="ECO:0000256" key="8">
    <source>
        <dbReference type="ARBA" id="ARBA00023049"/>
    </source>
</evidence>
<proteinExistence type="inferred from homology"/>